<reference evidence="2" key="1">
    <citation type="submission" date="2019-03" db="EMBL/GenBank/DDBJ databases">
        <title>WGS assembly of Setaria viridis.</title>
        <authorList>
            <person name="Huang P."/>
            <person name="Jenkins J."/>
            <person name="Grimwood J."/>
            <person name="Barry K."/>
            <person name="Healey A."/>
            <person name="Mamidi S."/>
            <person name="Sreedasyam A."/>
            <person name="Shu S."/>
            <person name="Feldman M."/>
            <person name="Wu J."/>
            <person name="Yu Y."/>
            <person name="Chen C."/>
            <person name="Johnson J."/>
            <person name="Rokhsar D."/>
            <person name="Baxter I."/>
            <person name="Schmutz J."/>
            <person name="Brutnell T."/>
            <person name="Kellogg E."/>
        </authorList>
    </citation>
    <scope>NUCLEOTIDE SEQUENCE [LARGE SCALE GENOMIC DNA]</scope>
</reference>
<name>A0A4V6D8T8_SETVI</name>
<evidence type="ECO:0000313" key="3">
    <source>
        <dbReference type="Proteomes" id="UP000298652"/>
    </source>
</evidence>
<proteinExistence type="predicted"/>
<keyword evidence="1" id="KW-0732">Signal</keyword>
<dbReference type="EMBL" id="CM016555">
    <property type="protein sequence ID" value="TKW23426.1"/>
    <property type="molecule type" value="Genomic_DNA"/>
</dbReference>
<feature type="signal peptide" evidence="1">
    <location>
        <begin position="1"/>
        <end position="15"/>
    </location>
</feature>
<evidence type="ECO:0000313" key="2">
    <source>
        <dbReference type="EMBL" id="TKW23426.1"/>
    </source>
</evidence>
<gene>
    <name evidence="2" type="ORF">SEVIR_4G291201v2</name>
</gene>
<protein>
    <recommendedName>
        <fullName evidence="4">Wall-associated receptor kinase galacturonan-binding domain-containing protein</fullName>
    </recommendedName>
</protein>
<accession>A0A4V6D8T8</accession>
<keyword evidence="3" id="KW-1185">Reference proteome</keyword>
<evidence type="ECO:0008006" key="4">
    <source>
        <dbReference type="Google" id="ProtNLM"/>
    </source>
</evidence>
<dbReference type="Gramene" id="TKW23426">
    <property type="protein sequence ID" value="TKW23426"/>
    <property type="gene ID" value="SEVIR_4G291201v2"/>
</dbReference>
<organism evidence="2 3">
    <name type="scientific">Setaria viridis</name>
    <name type="common">Green bristlegrass</name>
    <name type="synonym">Setaria italica subsp. viridis</name>
    <dbReference type="NCBI Taxonomy" id="4556"/>
    <lineage>
        <taxon>Eukaryota</taxon>
        <taxon>Viridiplantae</taxon>
        <taxon>Streptophyta</taxon>
        <taxon>Embryophyta</taxon>
        <taxon>Tracheophyta</taxon>
        <taxon>Spermatophyta</taxon>
        <taxon>Magnoliopsida</taxon>
        <taxon>Liliopsida</taxon>
        <taxon>Poales</taxon>
        <taxon>Poaceae</taxon>
        <taxon>PACMAD clade</taxon>
        <taxon>Panicoideae</taxon>
        <taxon>Panicodae</taxon>
        <taxon>Paniceae</taxon>
        <taxon>Cenchrinae</taxon>
        <taxon>Setaria</taxon>
    </lineage>
</organism>
<dbReference type="AlphaFoldDB" id="A0A4V6D8T8"/>
<evidence type="ECO:0000256" key="1">
    <source>
        <dbReference type="SAM" id="SignalP"/>
    </source>
</evidence>
<sequence>MLLLMNNLMFRCVDARSSFAGDPSCGAINRNATIYCSRKQEFPYNNQYQLYKTVA</sequence>
<dbReference type="Proteomes" id="UP000298652">
    <property type="component" value="Chromosome 4"/>
</dbReference>
<feature type="chain" id="PRO_5020402766" description="Wall-associated receptor kinase galacturonan-binding domain-containing protein" evidence="1">
    <location>
        <begin position="16"/>
        <end position="55"/>
    </location>
</feature>